<feature type="compositionally biased region" description="Pro residues" evidence="1">
    <location>
        <begin position="1"/>
        <end position="11"/>
    </location>
</feature>
<reference evidence="2 3" key="1">
    <citation type="journal article" date="2016" name="BMC Genomics">
        <title>Comparative genomics reveals Cyclospora cayetanensis possesses coccidia-like metabolism and invasion components but unique surface antigens.</title>
        <authorList>
            <person name="Liu S."/>
            <person name="Wang L."/>
            <person name="Zheng H."/>
            <person name="Xu Z."/>
            <person name="Roellig D.M."/>
            <person name="Li N."/>
            <person name="Frace M.A."/>
            <person name="Tang K."/>
            <person name="Arrowood M.J."/>
            <person name="Moss D.M."/>
            <person name="Zhang L."/>
            <person name="Feng Y."/>
            <person name="Xiao L."/>
        </authorList>
    </citation>
    <scope>NUCLEOTIDE SEQUENCE [LARGE SCALE GENOMIC DNA]</scope>
    <source>
        <strain evidence="2 3">CHN_HEN01</strain>
    </source>
</reference>
<sequence length="476" mass="53775">MPPQQPPPPLPMVAHSHALLQSSATPTRPLPQHQRQHQYQQAPMDQNCTVLQQPPQQQPPFAKQQQFQQPHAMQAARDDRLLQVQQQQHTMAMPQRQQQLMSHHKAMMSQQQQVTPPQPPSMPQQQQHPRFLSQENPAAVQQRGQQHQHKEGMRLGSTPPRSSSVCAAAAGNTHLGSSSDVQKQLQQLFQLHQSSLLLQQRELDLAVKELELQYLPLLWRNGEKVGGCSNTGISSGIPLLWDVPLHKFVSWKGERAKAFSALGEGKWALWPASRPDTRCELLQQQLLHLLQRMAPMCTWEQQQQQQQILLQVLKLWSIGNSEEGVHGALATQGCPEVVGSITSSIIRLPPPSCFSWDPKEGNVPFVWKPVGVTQPSRDQRDSTQRGETTETGLPQRCELDKAEAEKFQLEENEPLSQQTDPQYHQQEKGLLFREHCVQKHPQQPEHQNRNVACRIGAHPLEKIPEVVALSESVNPS</sequence>
<proteinExistence type="predicted"/>
<dbReference type="EMBL" id="JROU02000133">
    <property type="protein sequence ID" value="OEH80298.1"/>
    <property type="molecule type" value="Genomic_DNA"/>
</dbReference>
<comment type="caution">
    <text evidence="2">The sequence shown here is derived from an EMBL/GenBank/DDBJ whole genome shotgun (WGS) entry which is preliminary data.</text>
</comment>
<dbReference type="InParanoid" id="A0A1D3DA26"/>
<dbReference type="GO" id="GO:0045944">
    <property type="term" value="P:positive regulation of transcription by RNA polymerase II"/>
    <property type="evidence" value="ECO:0007669"/>
    <property type="project" value="TreeGrafter"/>
</dbReference>
<feature type="compositionally biased region" description="Low complexity" evidence="1">
    <location>
        <begin position="83"/>
        <end position="99"/>
    </location>
</feature>
<feature type="region of interest" description="Disordered" evidence="1">
    <location>
        <begin position="1"/>
        <end position="165"/>
    </location>
</feature>
<evidence type="ECO:0000256" key="1">
    <source>
        <dbReference type="SAM" id="MobiDB-lite"/>
    </source>
</evidence>
<dbReference type="AlphaFoldDB" id="A0A1D3DA26"/>
<name>A0A1D3DA26_9EIME</name>
<feature type="region of interest" description="Disordered" evidence="1">
    <location>
        <begin position="369"/>
        <end position="393"/>
    </location>
</feature>
<dbReference type="PANTHER" id="PTHR46007:SF11">
    <property type="entry name" value="MEDIATOR OF RNA POLYMERASE II TRANSCRIPTION SUBUNIT 12"/>
    <property type="match status" value="1"/>
</dbReference>
<evidence type="ECO:0000313" key="2">
    <source>
        <dbReference type="EMBL" id="OEH80298.1"/>
    </source>
</evidence>
<dbReference type="PANTHER" id="PTHR46007">
    <property type="entry name" value="MEDIATOR OF RNA POLYMERASE II TRANSCRIPTION SUBUNIT 12"/>
    <property type="match status" value="1"/>
</dbReference>
<feature type="compositionally biased region" description="Basic and acidic residues" evidence="1">
    <location>
        <begin position="377"/>
        <end position="388"/>
    </location>
</feature>
<protein>
    <submittedName>
        <fullName evidence="2">Uncharacterized protein</fullName>
    </submittedName>
</protein>
<dbReference type="GO" id="GO:0003713">
    <property type="term" value="F:transcription coactivator activity"/>
    <property type="evidence" value="ECO:0007669"/>
    <property type="project" value="TreeGrafter"/>
</dbReference>
<dbReference type="VEuPathDB" id="ToxoDB:cyc_07080"/>
<keyword evidence="3" id="KW-1185">Reference proteome</keyword>
<accession>A0A1D3DA26</accession>
<feature type="compositionally biased region" description="Low complexity" evidence="1">
    <location>
        <begin position="52"/>
        <end position="75"/>
    </location>
</feature>
<dbReference type="Proteomes" id="UP000095192">
    <property type="component" value="Unassembled WGS sequence"/>
</dbReference>
<evidence type="ECO:0000313" key="3">
    <source>
        <dbReference type="Proteomes" id="UP000095192"/>
    </source>
</evidence>
<gene>
    <name evidence="2" type="ORF">cyc_07080</name>
</gene>
<dbReference type="InterPro" id="IPR051647">
    <property type="entry name" value="Mediator_comp_sub12"/>
</dbReference>
<organism evidence="2 3">
    <name type="scientific">Cyclospora cayetanensis</name>
    <dbReference type="NCBI Taxonomy" id="88456"/>
    <lineage>
        <taxon>Eukaryota</taxon>
        <taxon>Sar</taxon>
        <taxon>Alveolata</taxon>
        <taxon>Apicomplexa</taxon>
        <taxon>Conoidasida</taxon>
        <taxon>Coccidia</taxon>
        <taxon>Eucoccidiorida</taxon>
        <taxon>Eimeriorina</taxon>
        <taxon>Eimeriidae</taxon>
        <taxon>Cyclospora</taxon>
    </lineage>
</organism>
<dbReference type="GO" id="GO:0016592">
    <property type="term" value="C:mediator complex"/>
    <property type="evidence" value="ECO:0007669"/>
    <property type="project" value="TreeGrafter"/>
</dbReference>
<dbReference type="VEuPathDB" id="ToxoDB:LOC34623113"/>